<keyword evidence="2 4" id="KW-0863">Zinc-finger</keyword>
<dbReference type="InterPro" id="IPR002893">
    <property type="entry name" value="Znf_MYND"/>
</dbReference>
<name>A0A1M2V6D0_TRAPU</name>
<dbReference type="InterPro" id="IPR024119">
    <property type="entry name" value="TF_DEAF-1"/>
</dbReference>
<organism evidence="6 7">
    <name type="scientific">Trametes pubescens</name>
    <name type="common">White-rot fungus</name>
    <dbReference type="NCBI Taxonomy" id="154538"/>
    <lineage>
        <taxon>Eukaryota</taxon>
        <taxon>Fungi</taxon>
        <taxon>Dikarya</taxon>
        <taxon>Basidiomycota</taxon>
        <taxon>Agaricomycotina</taxon>
        <taxon>Agaricomycetes</taxon>
        <taxon>Polyporales</taxon>
        <taxon>Polyporaceae</taxon>
        <taxon>Trametes</taxon>
    </lineage>
</organism>
<evidence type="ECO:0000259" key="5">
    <source>
        <dbReference type="PROSITE" id="PS50865"/>
    </source>
</evidence>
<comment type="caution">
    <text evidence="6">The sequence shown here is derived from an EMBL/GenBank/DDBJ whole genome shotgun (WGS) entry which is preliminary data.</text>
</comment>
<dbReference type="GO" id="GO:0000981">
    <property type="term" value="F:DNA-binding transcription factor activity, RNA polymerase II-specific"/>
    <property type="evidence" value="ECO:0007669"/>
    <property type="project" value="TreeGrafter"/>
</dbReference>
<dbReference type="PANTHER" id="PTHR10237:SF14">
    <property type="entry name" value="MYND-TYPE DOMAIN-CONTAINING PROTEIN"/>
    <property type="match status" value="1"/>
</dbReference>
<dbReference type="GO" id="GO:0008270">
    <property type="term" value="F:zinc ion binding"/>
    <property type="evidence" value="ECO:0007669"/>
    <property type="project" value="UniProtKB-KW"/>
</dbReference>
<sequence>MIMDDFPTKIVWNVYLDMYLNDEAHAVFADQCRKLVESSGDMEAWRTSAYASTLRMGTDLTLDEVRRHWLLYLAAATAVDDRATTIRHLMDNGRNRVLEQFYQNANGTTSFSTGRSAGPLFLRAFPVYTEHLGQYWRTGTTSFPAIESATSSHVNPTFLYSKAGEGFAVQHGVDPLAPFHLSHVFGNHHDTATPHQLTASAFEEFRDWCDAFRTRAVSGGNRLVVRFIFGDVLAVSQALQARNEHEEFQPAMSLAASWTSQVLKLSPFEYDGSRAPTRFDAIDTSNICDHIGLVNVLLSSVPLLSESSPASGVLYTESLVAAHDDSDPMEQLQAMLVADLATHSLLFGVAPLGVLSGFTSQCDTHELLQRLGRETIAQGRKTPGQHLQMITWRRLWTADSQAATAARSPSLIELSPAQLCPLLFRIYNRLFGAENPFNAVEAFHGARLQPSGVLYTRETFILLLRFLRPRLCLSEAQWSETLNNFVRLQRSTAMAQNMFDGLSHREFNTLLYRARILDMPGFGTCSRPRSGRLSHWTIMPPLVRVYLVVPADRLAVLRRPTNQFTNPPLHCVVKYARWEHISQSVHAVFGRVVDVGTPSNPAVAVQTEGESSSLSSTTSPLVLSFVIPTATLTDDAKPGSVSIRLSLRTNPATVRIFASVLGHDLSIFSAGLEDTQHVYVVPENPLSPPPPLSSSAPIVAGTGPDAIGGQCPVHVELGEQDAVATLTARLLVENAGAKAAFSGAARVLPTFTQTSPCTMHVALGPQAQVLVFPVPIVGSQHKARLARKSSYIEVDVPVAIPALGNPDGIKADPFPIVRSGDALAAWNMHRVNLDQLPMLDTRNPTLESWFNTHVSTHFSEREGKMKRREANMVPDALTYLKDTIHYILNKVVGLPRGPAKRVFALRDNATNDSDTIFFVHGLRYDMSCHTIVCDAYVLPLFPEFMVTLQPWFTDLVNSEITNTRTFEGESAAWKQLLPAMVERCRATWTHGANCEYVAEGRIPLSTEVNGGDPLCSCGRGKDVEGMHEVAAWQPFAPFVTRIALSPLFAASYIEPVLQFAARTWLPTDPGFVPPPPSSGLRPARGPHQCKRCGKSGPDNKKCARCGTVLYCSRDCQKADWKYHKIVCATVSRA</sequence>
<dbReference type="OMA" id="WANLESM"/>
<evidence type="ECO:0000256" key="3">
    <source>
        <dbReference type="ARBA" id="ARBA00022833"/>
    </source>
</evidence>
<dbReference type="Proteomes" id="UP000184267">
    <property type="component" value="Unassembled WGS sequence"/>
</dbReference>
<dbReference type="Pfam" id="PF01753">
    <property type="entry name" value="zf-MYND"/>
    <property type="match status" value="1"/>
</dbReference>
<evidence type="ECO:0000256" key="4">
    <source>
        <dbReference type="PROSITE-ProRule" id="PRU00134"/>
    </source>
</evidence>
<dbReference type="Gene3D" id="6.10.140.2220">
    <property type="match status" value="1"/>
</dbReference>
<feature type="domain" description="MYND-type" evidence="5">
    <location>
        <begin position="1089"/>
        <end position="1127"/>
    </location>
</feature>
<dbReference type="GO" id="GO:0005634">
    <property type="term" value="C:nucleus"/>
    <property type="evidence" value="ECO:0007669"/>
    <property type="project" value="TreeGrafter"/>
</dbReference>
<keyword evidence="7" id="KW-1185">Reference proteome</keyword>
<evidence type="ECO:0000313" key="6">
    <source>
        <dbReference type="EMBL" id="OJT03190.1"/>
    </source>
</evidence>
<keyword evidence="1" id="KW-0479">Metal-binding</keyword>
<accession>A0A1M2V6D0</accession>
<evidence type="ECO:0000256" key="2">
    <source>
        <dbReference type="ARBA" id="ARBA00022771"/>
    </source>
</evidence>
<dbReference type="SUPFAM" id="SSF144232">
    <property type="entry name" value="HIT/MYND zinc finger-like"/>
    <property type="match status" value="1"/>
</dbReference>
<proteinExistence type="predicted"/>
<dbReference type="PANTHER" id="PTHR10237">
    <property type="entry name" value="DEFORMED EPIDERMAL AUTOREGULATORY FACTOR 1 HOMOLOG SUPPRESSIN"/>
    <property type="match status" value="1"/>
</dbReference>
<evidence type="ECO:0000313" key="7">
    <source>
        <dbReference type="Proteomes" id="UP000184267"/>
    </source>
</evidence>
<keyword evidence="3" id="KW-0862">Zinc</keyword>
<dbReference type="PROSITE" id="PS50865">
    <property type="entry name" value="ZF_MYND_2"/>
    <property type="match status" value="1"/>
</dbReference>
<dbReference type="OrthoDB" id="432970at2759"/>
<dbReference type="STRING" id="154538.A0A1M2V6D0"/>
<dbReference type="AlphaFoldDB" id="A0A1M2V6D0"/>
<gene>
    <name evidence="6" type="ORF">TRAPUB_6238</name>
</gene>
<evidence type="ECO:0000256" key="1">
    <source>
        <dbReference type="ARBA" id="ARBA00022723"/>
    </source>
</evidence>
<dbReference type="EMBL" id="MNAD01001626">
    <property type="protein sequence ID" value="OJT03190.1"/>
    <property type="molecule type" value="Genomic_DNA"/>
</dbReference>
<protein>
    <recommendedName>
        <fullName evidence="5">MYND-type domain-containing protein</fullName>
    </recommendedName>
</protein>
<reference evidence="6 7" key="1">
    <citation type="submission" date="2016-10" db="EMBL/GenBank/DDBJ databases">
        <title>Genome sequence of the basidiomycete white-rot fungus Trametes pubescens.</title>
        <authorList>
            <person name="Makela M.R."/>
            <person name="Granchi Z."/>
            <person name="Peng M."/>
            <person name="De Vries R.P."/>
            <person name="Grigoriev I."/>
            <person name="Riley R."/>
            <person name="Hilden K."/>
        </authorList>
    </citation>
    <scope>NUCLEOTIDE SEQUENCE [LARGE SCALE GENOMIC DNA]</scope>
    <source>
        <strain evidence="6 7">FBCC735</strain>
    </source>
</reference>